<feature type="repeat" description="HEAT" evidence="3">
    <location>
        <begin position="1464"/>
        <end position="1502"/>
    </location>
</feature>
<dbReference type="InterPro" id="IPR056810">
    <property type="entry name" value="GNC1-like_N"/>
</dbReference>
<dbReference type="GO" id="GO:0005829">
    <property type="term" value="C:cytosol"/>
    <property type="evidence" value="ECO:0007669"/>
    <property type="project" value="TreeGrafter"/>
</dbReference>
<dbReference type="InterPro" id="IPR011989">
    <property type="entry name" value="ARM-like"/>
</dbReference>
<dbReference type="GO" id="GO:0006417">
    <property type="term" value="P:regulation of translation"/>
    <property type="evidence" value="ECO:0007669"/>
    <property type="project" value="TreeGrafter"/>
</dbReference>
<dbReference type="OMA" id="KYATQRG"/>
<dbReference type="Pfam" id="PF24987">
    <property type="entry name" value="HEAT_EF3_N"/>
    <property type="match status" value="2"/>
</dbReference>
<dbReference type="InterPro" id="IPR034085">
    <property type="entry name" value="TOG"/>
</dbReference>
<dbReference type="InterPro" id="IPR016024">
    <property type="entry name" value="ARM-type_fold"/>
</dbReference>
<evidence type="ECO:0000256" key="2">
    <source>
        <dbReference type="ARBA" id="ARBA00022737"/>
    </source>
</evidence>
<keyword evidence="6" id="KW-1185">Reference proteome</keyword>
<sequence>MRTGSKKQRIQLLDELKDVLQANDAFGPKAAEALTSDLITTSLLFSTDRDSKRRIMTLAAQLMSQAPQSTTTTVLREVERSNQGTGATTIASNALILVHWVCVLLESPELPEDSLSAVIQYQAILLDQCSIPGTKEGLTLSARRRTRACLKACLARDGAEKTLAQYASALLGASASPRHAILLGQLVEELQPSASAALSDLQGQLLEYYLKTFLSSKTAISKHSAEGFASVFKSLSLETISEDIVPALIKGLLRAPEVVADPTLTAFIKFARPGDENCSALLADRLAKPLLGVYKSSNANTRASGLAAFKTLLSRTGLSIDELISQLTNAMTADRPGVDQRLIIVQTLQAVPLTASSASLLLDASATLLGKESAEPVQLLLISCLLHALSHQQSQGLEVPSKAKILIRQGLQDKKANIKSQWVCGLADANVAQPGVVDQVIQSLATEFLAVWQADIKAPLQTHQAGLIMSTYALTHLLLTYSQRSPGVLPKSFREAIFATEPCFVFWEKLFSKLAKAEEVRWLHALTQATAEVSTEIEFSLIAQAWAKVVLCLDSQSIVKLKRSTLELTPEKIKIQSQSILDKTIDYARQPVKDSAQFARYVAGGLRASIAGLGDASFSDAAFKDDLLIRMLVIAHMPALKEQLSWVDLIQSAKGDPSELALKHTEELFALALESLEFDRLEAFSQMTLAALNAITTLAFISPTSTIPRVVQLIQGDLSEPLLQLDEAATGIWLAPEGQTYVDVLGKTETAAIKVNKNSKDWATQEWEAQVKQQIAARKALPRTLPKDEKAKVEAQLEKERLIRRQVSNEVFRLRRSTALIRCLNVGTFVEPRLWFIKVIASLLVTLKSPASSILRSLLEEVYLDCASLVSRLGPEARLVGLATLKTFEDSDRTERHDLVNRVLYKLRFESEQSPFDYLSIAYSLPLIHAVLSQQGIACKNDEQIEEQLFLCLEWYNFNSALFTETDFDRKACIQALVTVLETRPLQGAEAKQALQALLDVMAENANVEELQLVCDYCCSSDSNVRLAVLQCAEPLNLSELNFSPELWLATHDHVEQSALIAQTLFRENAMSAGKDTRKRTLPFLESPSAFKRACAARAVASTVQMEPTAMGETLAYLFELYVADATPPPPEIDQFGQVKQVESAKKSGDVRVAVALALYELAPLLQSVGDVVAVSQFFFKQTAATSIPLADPNSQVRSEMLKTATRIVELHGAKAVEQLLPVFEKGLDSHGASQEADWTRLAAVVLFGSAAANLKHSDERIPRVIEQLMATLKTPSESVQLAIAECLPPLVRAVQDQQTSIVDELFKQLTSGASYAERRGAAYALSGVVRGYGIPILKTEKVMSRLESAMMNKKESKARQGALFAYECFAQLLGPLFEPYIREIIPLLLLTFADSSAEVRTATQDTARTIMAQISGFGVKLILPSLLSGLNDTQWRSKKGSVELLGAMAYCAPKQLSISLPTIIPKLTEVLSDSHAQVRNSGNDSLQGFGQVIQNPEVQSLVPTLLKALSDPNSKTESALDAILKTSFLHYIDSPSLALLMPILQRGLNERIASQKKKAAKIFGLMASLTDPNDLTPHLSTLMPCLRNVMVDTIPDVRATAAKALGSLVEKLGERNFPTMVDDLLDTLNADVASTDRQGAAQGLSEVLAGLGLDRLEDTLPRILRDSRSPHAYVREAFISLLIYLPATFGSRFSPYLSQSITPILVGLADDSEFVRDASLRAGKIMIANYATKSVDLMLPELERGIFNTTWRIRVSSLQLIGDLLFKVSGITTSTKTDDEDEEEDSVATEAQRNALIEALGQARRDRILSSIYIARFDTFAMVRSSAINVWKTLVANTPKTVKDILPSMIAIIIENLSIDDDEKRAVFIETLGDLMRKNGEELVLQLLPALEEGLRSPSAAYRIGVCVAMSELISNGTSEQLEGAEDALTRAMRRVLIDDNQHVRAAANKAFDALQSKFGKRVVNAVLPELLMMLQSEDKAEAALAALRGMMQARAQVILPILIPTLTKAPLSKFNIRAIASLSRVAGAALTKRLSSLLSCLLDSEVSGNEAEESGAAFESVLLSTQDAVEAIASIMNIMLDFAKHDDHKKRAAACRHMAVFFTENKLDISRYVQDWLRVLLGLFADSSNYVVEAAWSALDALTKSLRKEEMGGLVAPLRRALQSVSVPDTDLPGFSLPKGLSAVLPIFLQGLMQGNSDQKEESALGLGDVIVRTKPEALKVFVTQITGPLIRIIGERSSSDIKAAILLSLRLLLQRIPASLKPFLPQLQRTFTKSLADPMEAVRVRAAKALGTLITLQTRVDPLVAELVTGVQGGDAQVAEAMLSALFQVVGKAAIHMSTASKQSVVQLVKQLSTGGAAAASGSSDVSGRKAAELLGVLFRNLEDDQARALLGDLILVTPPTRFSMVALNGLLVESADKIAELPGCPGDIATYVCTAAQDANPQVSDLAMLAVGKWLLNPRYHRDYQHVKQIMACLASCMQSPKSASTDTKRLALVDVNALARRYPEIVRPHAEVLLEPIFSTVRDPVLPVKLAGEQAFVNVLEMPAQETALLDGLLAKLEHPAKTRSMGEYAKRVASKIAAAQNEKEAAGVPLRDDDMDEIFGVKDEDENDA</sequence>
<dbReference type="Gene3D" id="1.25.10.10">
    <property type="entry name" value="Leucine-rich Repeat Variant"/>
    <property type="match status" value="5"/>
</dbReference>
<protein>
    <submittedName>
        <fullName evidence="5">Armadillo-type protein</fullName>
    </submittedName>
</protein>
<dbReference type="Proteomes" id="UP000193685">
    <property type="component" value="Unassembled WGS sequence"/>
</dbReference>
<dbReference type="Pfam" id="PF24916">
    <property type="entry name" value="HEAT_GCN1_fung"/>
    <property type="match status" value="1"/>
</dbReference>
<dbReference type="PROSITE" id="PS50077">
    <property type="entry name" value="HEAT_REPEAT"/>
    <property type="match status" value="2"/>
</dbReference>
<feature type="domain" description="TOG" evidence="4">
    <location>
        <begin position="1290"/>
        <end position="1523"/>
    </location>
</feature>
<gene>
    <name evidence="5" type="ORF">BCR37DRAFT_400227</name>
</gene>
<dbReference type="PANTHER" id="PTHR23346:SF7">
    <property type="entry name" value="STALLED RIBOSOME SENSOR GCN1"/>
    <property type="match status" value="1"/>
</dbReference>
<dbReference type="InterPro" id="IPR056809">
    <property type="entry name" value="HEAT_GCN1_fung"/>
</dbReference>
<dbReference type="GO" id="GO:0019887">
    <property type="term" value="F:protein kinase regulator activity"/>
    <property type="evidence" value="ECO:0007669"/>
    <property type="project" value="TreeGrafter"/>
</dbReference>
<evidence type="ECO:0000256" key="3">
    <source>
        <dbReference type="PROSITE-ProRule" id="PRU00103"/>
    </source>
</evidence>
<dbReference type="InterPro" id="IPR021133">
    <property type="entry name" value="HEAT_type_2"/>
</dbReference>
<dbReference type="STRING" id="56484.A0A1Y2F458"/>
<dbReference type="Pfam" id="PF23271">
    <property type="entry name" value="HEAT_GCN1"/>
    <property type="match status" value="1"/>
</dbReference>
<dbReference type="RefSeq" id="XP_040723524.1">
    <property type="nucleotide sequence ID" value="XM_040871798.1"/>
</dbReference>
<dbReference type="InterPro" id="IPR057546">
    <property type="entry name" value="HEAT_GCN1"/>
</dbReference>
<dbReference type="Pfam" id="PF12074">
    <property type="entry name" value="Gcn1_N"/>
    <property type="match status" value="1"/>
</dbReference>
<accession>A0A1Y2F458</accession>
<reference evidence="5 6" key="1">
    <citation type="submission" date="2016-07" db="EMBL/GenBank/DDBJ databases">
        <title>Pervasive Adenine N6-methylation of Active Genes in Fungi.</title>
        <authorList>
            <consortium name="DOE Joint Genome Institute"/>
            <person name="Mondo S.J."/>
            <person name="Dannebaum R.O."/>
            <person name="Kuo R.C."/>
            <person name="Labutti K."/>
            <person name="Haridas S."/>
            <person name="Kuo A."/>
            <person name="Salamov A."/>
            <person name="Ahrendt S.R."/>
            <person name="Lipzen A."/>
            <person name="Sullivan W."/>
            <person name="Andreopoulos W.B."/>
            <person name="Clum A."/>
            <person name="Lindquist E."/>
            <person name="Daum C."/>
            <person name="Ramamoorthy G.K."/>
            <person name="Gryganskyi A."/>
            <person name="Culley D."/>
            <person name="Magnuson J.K."/>
            <person name="James T.Y."/>
            <person name="O'Malley M.A."/>
            <person name="Stajich J.E."/>
            <person name="Spatafora J.W."/>
            <person name="Visel A."/>
            <person name="Grigoriev I.V."/>
        </authorList>
    </citation>
    <scope>NUCLEOTIDE SEQUENCE [LARGE SCALE GENOMIC DNA]</scope>
    <source>
        <strain evidence="5 6">12-1054</strain>
    </source>
</reference>
<evidence type="ECO:0000313" key="6">
    <source>
        <dbReference type="Proteomes" id="UP000193685"/>
    </source>
</evidence>
<dbReference type="Pfam" id="PF24993">
    <property type="entry name" value="GNC1_N"/>
    <property type="match status" value="1"/>
</dbReference>
<keyword evidence="2" id="KW-0677">Repeat</keyword>
<proteinExistence type="inferred from homology"/>
<dbReference type="OrthoDB" id="5148094at2759"/>
<organism evidence="5 6">
    <name type="scientific">Protomyces lactucae-debilis</name>
    <dbReference type="NCBI Taxonomy" id="2754530"/>
    <lineage>
        <taxon>Eukaryota</taxon>
        <taxon>Fungi</taxon>
        <taxon>Dikarya</taxon>
        <taxon>Ascomycota</taxon>
        <taxon>Taphrinomycotina</taxon>
        <taxon>Taphrinomycetes</taxon>
        <taxon>Taphrinales</taxon>
        <taxon>Protomycetaceae</taxon>
        <taxon>Protomyces</taxon>
    </lineage>
</organism>
<feature type="repeat" description="HEAT" evidence="3">
    <location>
        <begin position="1583"/>
        <end position="1621"/>
    </location>
</feature>
<dbReference type="InterPro" id="IPR022716">
    <property type="entry name" value="Gcn1_N"/>
</dbReference>
<comment type="similarity">
    <text evidence="1">Belongs to the GCN1 family.</text>
</comment>
<dbReference type="PANTHER" id="PTHR23346">
    <property type="entry name" value="TRANSLATIONAL ACTIVATOR GCN1-RELATED"/>
    <property type="match status" value="1"/>
</dbReference>
<evidence type="ECO:0000313" key="5">
    <source>
        <dbReference type="EMBL" id="ORY78643.1"/>
    </source>
</evidence>
<comment type="caution">
    <text evidence="5">The sequence shown here is derived from an EMBL/GenBank/DDBJ whole genome shotgun (WGS) entry which is preliminary data.</text>
</comment>
<name>A0A1Y2F458_PROLT</name>
<dbReference type="GO" id="GO:0034198">
    <property type="term" value="P:cellular response to amino acid starvation"/>
    <property type="evidence" value="ECO:0007669"/>
    <property type="project" value="TreeGrafter"/>
</dbReference>
<dbReference type="Pfam" id="PF24984">
    <property type="entry name" value="HEAT_EF3_GNC1"/>
    <property type="match status" value="1"/>
</dbReference>
<dbReference type="SUPFAM" id="SSF48371">
    <property type="entry name" value="ARM repeat"/>
    <property type="match status" value="4"/>
</dbReference>
<dbReference type="EMBL" id="MCFI01000017">
    <property type="protein sequence ID" value="ORY78643.1"/>
    <property type="molecule type" value="Genomic_DNA"/>
</dbReference>
<dbReference type="SMART" id="SM01349">
    <property type="entry name" value="TOG"/>
    <property type="match status" value="1"/>
</dbReference>
<dbReference type="Pfam" id="PF25801">
    <property type="entry name" value="HEAT_GCN1_C_2"/>
    <property type="match status" value="1"/>
</dbReference>
<dbReference type="GeneID" id="63788397"/>
<evidence type="ECO:0000256" key="1">
    <source>
        <dbReference type="ARBA" id="ARBA00007366"/>
    </source>
</evidence>
<evidence type="ECO:0000259" key="4">
    <source>
        <dbReference type="SMART" id="SM01349"/>
    </source>
</evidence>